<feature type="compositionally biased region" description="Basic residues" evidence="1">
    <location>
        <begin position="158"/>
        <end position="171"/>
    </location>
</feature>
<dbReference type="Proteomes" id="UP001159641">
    <property type="component" value="Unassembled WGS sequence"/>
</dbReference>
<feature type="region of interest" description="Disordered" evidence="1">
    <location>
        <begin position="230"/>
        <end position="344"/>
    </location>
</feature>
<reference evidence="2 3" key="1">
    <citation type="submission" date="2022-11" db="EMBL/GenBank/DDBJ databases">
        <title>Whole genome sequence of Eschrichtius robustus ER-17-0199.</title>
        <authorList>
            <person name="Bruniche-Olsen A."/>
            <person name="Black A.N."/>
            <person name="Fields C.J."/>
            <person name="Walden K."/>
            <person name="Dewoody J.A."/>
        </authorList>
    </citation>
    <scope>NUCLEOTIDE SEQUENCE [LARGE SCALE GENOMIC DNA]</scope>
    <source>
        <strain evidence="2">ER-17-0199</strain>
        <tissue evidence="2">Blubber</tissue>
    </source>
</reference>
<feature type="compositionally biased region" description="Low complexity" evidence="1">
    <location>
        <begin position="101"/>
        <end position="112"/>
    </location>
</feature>
<name>A0AB34HPS3_ESCRO</name>
<organism evidence="2 3">
    <name type="scientific">Eschrichtius robustus</name>
    <name type="common">California gray whale</name>
    <name type="synonym">Eschrichtius gibbosus</name>
    <dbReference type="NCBI Taxonomy" id="9764"/>
    <lineage>
        <taxon>Eukaryota</taxon>
        <taxon>Metazoa</taxon>
        <taxon>Chordata</taxon>
        <taxon>Craniata</taxon>
        <taxon>Vertebrata</taxon>
        <taxon>Euteleostomi</taxon>
        <taxon>Mammalia</taxon>
        <taxon>Eutheria</taxon>
        <taxon>Laurasiatheria</taxon>
        <taxon>Artiodactyla</taxon>
        <taxon>Whippomorpha</taxon>
        <taxon>Cetacea</taxon>
        <taxon>Mysticeti</taxon>
        <taxon>Eschrichtiidae</taxon>
        <taxon>Eschrichtius</taxon>
    </lineage>
</organism>
<comment type="caution">
    <text evidence="2">The sequence shown here is derived from an EMBL/GenBank/DDBJ whole genome shotgun (WGS) entry which is preliminary data.</text>
</comment>
<gene>
    <name evidence="2" type="ORF">J1605_003782</name>
</gene>
<proteinExistence type="predicted"/>
<keyword evidence="3" id="KW-1185">Reference proteome</keyword>
<feature type="region of interest" description="Disordered" evidence="1">
    <location>
        <begin position="76"/>
        <end position="198"/>
    </location>
</feature>
<evidence type="ECO:0000313" key="3">
    <source>
        <dbReference type="Proteomes" id="UP001159641"/>
    </source>
</evidence>
<evidence type="ECO:0000313" key="2">
    <source>
        <dbReference type="EMBL" id="KAJ8793105.1"/>
    </source>
</evidence>
<dbReference type="AlphaFoldDB" id="A0AB34HPS3"/>
<sequence length="344" mass="36581">MNRSQVKVDTDLSLGHGLPHYVLCTDLSGVAGSSVGKRPHHRPAIRSRGEAQSVHLKAGLPGRGAQAHWAEFRRAGAERPGGRRPPAEQRPGPADLQTSEAQAAAAGAEVRARLQRLQRLGRPRLRRGWAGSRPGGAGGARPDRLDSKPGRLAAPGRRSARWARTRGRRPSRSQSMRGAARAVGGRTGQLWPRPPAPGPGPPPLLLLLAVLLGGAGAQYSSDLCSWKGRTKEPAASRSPGPADAQGEARLQRSGVSRVQQPARPAPDRAAPHLVPREPQPGPRDPSLGAGGGRPSGPSRALPSARSCAPRAGRSRACAQDRAGRDGRVRRREPRLRWSERGPWR</sequence>
<protein>
    <submittedName>
        <fullName evidence="2">Uncharacterized protein</fullName>
    </submittedName>
</protein>
<feature type="compositionally biased region" description="Basic residues" evidence="1">
    <location>
        <begin position="113"/>
        <end position="127"/>
    </location>
</feature>
<dbReference type="EMBL" id="JAIQCJ010001017">
    <property type="protein sequence ID" value="KAJ8793105.1"/>
    <property type="molecule type" value="Genomic_DNA"/>
</dbReference>
<feature type="compositionally biased region" description="Low complexity" evidence="1">
    <location>
        <begin position="295"/>
        <end position="306"/>
    </location>
</feature>
<accession>A0AB34HPS3</accession>
<feature type="compositionally biased region" description="Basic and acidic residues" evidence="1">
    <location>
        <begin position="334"/>
        <end position="344"/>
    </location>
</feature>
<evidence type="ECO:0000256" key="1">
    <source>
        <dbReference type="SAM" id="MobiDB-lite"/>
    </source>
</evidence>
<feature type="region of interest" description="Disordered" evidence="1">
    <location>
        <begin position="32"/>
        <end position="53"/>
    </location>
</feature>
<feature type="compositionally biased region" description="Basic and acidic residues" evidence="1">
    <location>
        <begin position="76"/>
        <end position="87"/>
    </location>
</feature>